<feature type="compositionally biased region" description="Basic and acidic residues" evidence="1">
    <location>
        <begin position="312"/>
        <end position="323"/>
    </location>
</feature>
<reference evidence="2 3" key="1">
    <citation type="submission" date="2016-10" db="EMBL/GenBank/DDBJ databases">
        <authorList>
            <person name="de Groot N.N."/>
        </authorList>
    </citation>
    <scope>NUCLEOTIDE SEQUENCE [LARGE SCALE GENOMIC DNA]</scope>
    <source>
        <strain evidence="2 3">DSM 381</strain>
    </source>
</reference>
<proteinExistence type="predicted"/>
<dbReference type="EMBL" id="FOSX01000023">
    <property type="protein sequence ID" value="SFK77319.1"/>
    <property type="molecule type" value="Genomic_DNA"/>
</dbReference>
<evidence type="ECO:0000256" key="1">
    <source>
        <dbReference type="SAM" id="MobiDB-lite"/>
    </source>
</evidence>
<sequence>MKTLCITGSVQSRLDPFAENLGKAGASAARPTPHDQEMTIAAWHRKVLAIQKDHASSSSTSAPGRAWEQLAGEIFLANHNQPLWYWADTGSTLLLDFWFNFDPNTVFLLLHTSPHEALMDAIEHGADTLEVLQNALDDWYKRTRQMLRFHLRHPTRSILLDSNDALGQPDAYIDVLAQRWQLPLETIELEQTWQNDPHHLTFYLVDKVLQNQPQALALHHEVQASLFLINDGKAPASKPELGDVVSDYLEARRLFQAGQADNDTLRQTLKAAQSQLADSNLALQDRQAQLANLETGHRHLQAKSDQYQQELSESRSDLENSDQENRLLLEQLRHTRENLEKRAQEDQHKSRQLTDLNEERNALLNQLDEQHRNAAQEKDTLTAARDEQIKLASERKVQIAQLEAENNQRQEKIEQYRQELSETQDSLESSEQESQLLLDQLHQTQEELEKLILEEQRKTQQLANLETDRKQLQEKIEQYLQELSETQDSLESSEQESQLLLDQLHQTQEELEKLILEEQRKTQQLANLETDRKQLQEKIEQYRQELSETQDSLESSEQESQLLLDQLHQTQEELEKLILEEQRKTQQLANLETGRKQLQKEVEQYRQELSETQGNLASSEQENQLLLDQLHQTQEALEKLILEEQRKIQQLTDLSTEKNSLLGRLDTVSKEKAALATARDEQIKLANDRKAQVDT</sequence>
<feature type="non-terminal residue" evidence="2">
    <location>
        <position position="695"/>
    </location>
</feature>
<feature type="region of interest" description="Disordered" evidence="1">
    <location>
        <begin position="338"/>
        <end position="357"/>
    </location>
</feature>
<evidence type="ECO:0000313" key="3">
    <source>
        <dbReference type="Proteomes" id="UP000199579"/>
    </source>
</evidence>
<name>A0A1I4CAL2_9GAMM</name>
<feature type="compositionally biased region" description="Basic and acidic residues" evidence="1">
    <location>
        <begin position="338"/>
        <end position="349"/>
    </location>
</feature>
<dbReference type="RefSeq" id="WP_139231772.1">
    <property type="nucleotide sequence ID" value="NZ_FOSX01000023.1"/>
</dbReference>
<gene>
    <name evidence="2" type="ORF">SAMN04244574_01813</name>
</gene>
<evidence type="ECO:0000313" key="2">
    <source>
        <dbReference type="EMBL" id="SFK77319.1"/>
    </source>
</evidence>
<dbReference type="AlphaFoldDB" id="A0A1I4CAL2"/>
<accession>A0A1I4CAL2</accession>
<organism evidence="2 3">
    <name type="scientific">Azotobacter beijerinckii</name>
    <dbReference type="NCBI Taxonomy" id="170623"/>
    <lineage>
        <taxon>Bacteria</taxon>
        <taxon>Pseudomonadati</taxon>
        <taxon>Pseudomonadota</taxon>
        <taxon>Gammaproteobacteria</taxon>
        <taxon>Pseudomonadales</taxon>
        <taxon>Pseudomonadaceae</taxon>
        <taxon>Azotobacter</taxon>
    </lineage>
</organism>
<dbReference type="Proteomes" id="UP000199579">
    <property type="component" value="Unassembled WGS sequence"/>
</dbReference>
<feature type="region of interest" description="Disordered" evidence="1">
    <location>
        <begin position="300"/>
        <end position="323"/>
    </location>
</feature>
<protein>
    <submittedName>
        <fullName evidence="2">Uncharacterized protein</fullName>
    </submittedName>
</protein>